<dbReference type="KEGG" id="cars:E1B03_20915"/>
<dbReference type="GO" id="GO:0005737">
    <property type="term" value="C:cytoplasm"/>
    <property type="evidence" value="ECO:0007669"/>
    <property type="project" value="InterPro"/>
</dbReference>
<dbReference type="InterPro" id="IPR035909">
    <property type="entry name" value="CheB_C"/>
</dbReference>
<evidence type="ECO:0000313" key="10">
    <source>
        <dbReference type="EMBL" id="QBM24758.1"/>
    </source>
</evidence>
<dbReference type="PROSITE" id="PS50122">
    <property type="entry name" value="CHEB"/>
    <property type="match status" value="1"/>
</dbReference>
<dbReference type="CDD" id="cd16432">
    <property type="entry name" value="CheB_Rec"/>
    <property type="match status" value="1"/>
</dbReference>
<comment type="catalytic activity">
    <reaction evidence="5">
        <text>[protein]-L-glutamate 5-O-methyl ester + H2O = L-glutamyl-[protein] + methanol + H(+)</text>
        <dbReference type="Rhea" id="RHEA:23236"/>
        <dbReference type="Rhea" id="RHEA-COMP:10208"/>
        <dbReference type="Rhea" id="RHEA-COMP:10311"/>
        <dbReference type="ChEBI" id="CHEBI:15377"/>
        <dbReference type="ChEBI" id="CHEBI:15378"/>
        <dbReference type="ChEBI" id="CHEBI:17790"/>
        <dbReference type="ChEBI" id="CHEBI:29973"/>
        <dbReference type="ChEBI" id="CHEBI:82795"/>
        <dbReference type="EC" id="3.1.1.61"/>
    </reaction>
</comment>
<evidence type="ECO:0000256" key="1">
    <source>
        <dbReference type="ARBA" id="ARBA00022490"/>
    </source>
</evidence>
<dbReference type="PANTHER" id="PTHR42872">
    <property type="entry name" value="PROTEIN-GLUTAMATE METHYLESTERASE/PROTEIN-GLUTAMINE GLUTAMINASE"/>
    <property type="match status" value="1"/>
</dbReference>
<name>A0A4P6WUP2_9ENTR</name>
<dbReference type="PIRSF" id="PIRSF000876">
    <property type="entry name" value="RR_chemtxs_CheB"/>
    <property type="match status" value="1"/>
</dbReference>
<dbReference type="AlphaFoldDB" id="A0A4P6WUP2"/>
<dbReference type="InterPro" id="IPR001789">
    <property type="entry name" value="Sig_transdc_resp-reg_receiver"/>
</dbReference>
<dbReference type="EC" id="3.1.1.61" evidence="4"/>
<organism evidence="10 11">
    <name type="scientific">Citrobacter arsenatis</name>
    <dbReference type="NCBI Taxonomy" id="2546350"/>
    <lineage>
        <taxon>Bacteria</taxon>
        <taxon>Pseudomonadati</taxon>
        <taxon>Pseudomonadota</taxon>
        <taxon>Gammaproteobacteria</taxon>
        <taxon>Enterobacterales</taxon>
        <taxon>Enterobacteriaceae</taxon>
        <taxon>Citrobacter</taxon>
    </lineage>
</organism>
<proteinExistence type="predicted"/>
<keyword evidence="2 6" id="KW-0145">Chemotaxis</keyword>
<evidence type="ECO:0000256" key="7">
    <source>
        <dbReference type="PROSITE-ProRule" id="PRU00169"/>
    </source>
</evidence>
<feature type="active site" evidence="6">
    <location>
        <position position="170"/>
    </location>
</feature>
<dbReference type="InterPro" id="IPR011006">
    <property type="entry name" value="CheY-like_superfamily"/>
</dbReference>
<sequence>MNSGNIRVLILDLGSASRNELVRQLEEHPHIKVVGQAAHRRLAIRLLQQLMPDLLILTLDTSSADNVEVVETIMATSAIPILVMRFCPENQWDDDYISRGALAVLHHSSDSPLSTDALHRKVELLVGVKVIRHIKGLRYPTEPVMPVVRATMDAAQMPQDWPFVLAIACSTGGPQALSKLLQALPGSFPCPVLIAQHIADGFAKDMVRWLDSVTELKVRLAQEDDRVKAGYVYILPPEQHLIVKNNQRLAAIPRQDSDVYHPSCNLLLESVAEVFREKAVGLIMTGMGSDGCRGIELIFRRGGRTLAQDEESSVVFGMNKNAIDKQLIHRTIPLDGLAKALLAMACHGHFESKLP</sequence>
<accession>A0A4P6WUP2</accession>
<gene>
    <name evidence="10" type="ORF">E1B03_20915</name>
</gene>
<dbReference type="GO" id="GO:0008984">
    <property type="term" value="F:protein-glutamate methylesterase activity"/>
    <property type="evidence" value="ECO:0007669"/>
    <property type="project" value="UniProtKB-EC"/>
</dbReference>
<dbReference type="RefSeq" id="WP_103769172.1">
    <property type="nucleotide sequence ID" value="NZ_CP037864.1"/>
</dbReference>
<evidence type="ECO:0000259" key="9">
    <source>
        <dbReference type="PROSITE" id="PS50122"/>
    </source>
</evidence>
<reference evidence="10 11" key="1">
    <citation type="submission" date="2019-03" db="EMBL/GenBank/DDBJ databases">
        <title>Complete genome sequence of an arsenate-respiring bacteria, Citrobacter sp. LY-1.</title>
        <authorList>
            <person name="Wang H."/>
            <person name="Liu Y."/>
            <person name="Li Q."/>
            <person name="Huang J."/>
        </authorList>
    </citation>
    <scope>NUCLEOTIDE SEQUENCE [LARGE SCALE GENOMIC DNA]</scope>
    <source>
        <strain evidence="10 11">LY-1</strain>
    </source>
</reference>
<dbReference type="GO" id="GO:0006935">
    <property type="term" value="P:chemotaxis"/>
    <property type="evidence" value="ECO:0007669"/>
    <property type="project" value="UniProtKB-UniRule"/>
</dbReference>
<feature type="domain" description="Response regulatory" evidence="8">
    <location>
        <begin position="7"/>
        <end position="122"/>
    </location>
</feature>
<evidence type="ECO:0000256" key="3">
    <source>
        <dbReference type="ARBA" id="ARBA00022801"/>
    </source>
</evidence>
<feature type="active site" evidence="6">
    <location>
        <position position="197"/>
    </location>
</feature>
<feature type="active site" evidence="6">
    <location>
        <position position="290"/>
    </location>
</feature>
<protein>
    <recommendedName>
        <fullName evidence="4">protein-glutamate methylesterase</fullName>
        <ecNumber evidence="4">3.1.1.61</ecNumber>
    </recommendedName>
</protein>
<dbReference type="Gene3D" id="3.40.50.2300">
    <property type="match status" value="1"/>
</dbReference>
<dbReference type="EMBL" id="CP037864">
    <property type="protein sequence ID" value="QBM24758.1"/>
    <property type="molecule type" value="Genomic_DNA"/>
</dbReference>
<keyword evidence="3 6" id="KW-0378">Hydrolase</keyword>
<dbReference type="Pfam" id="PF01339">
    <property type="entry name" value="CheB_methylest"/>
    <property type="match status" value="1"/>
</dbReference>
<keyword evidence="1" id="KW-0963">Cytoplasm</keyword>
<evidence type="ECO:0000313" key="11">
    <source>
        <dbReference type="Proteomes" id="UP000293850"/>
    </source>
</evidence>
<feature type="domain" description="CheB-type methylesterase" evidence="9">
    <location>
        <begin position="158"/>
        <end position="348"/>
    </location>
</feature>
<dbReference type="InterPro" id="IPR000673">
    <property type="entry name" value="Sig_transdc_resp-reg_Me-estase"/>
</dbReference>
<evidence type="ECO:0000256" key="2">
    <source>
        <dbReference type="ARBA" id="ARBA00022500"/>
    </source>
</evidence>
<dbReference type="GO" id="GO:0000156">
    <property type="term" value="F:phosphorelay response regulator activity"/>
    <property type="evidence" value="ECO:0007669"/>
    <property type="project" value="InterPro"/>
</dbReference>
<keyword evidence="11" id="KW-1185">Reference proteome</keyword>
<evidence type="ECO:0000256" key="5">
    <source>
        <dbReference type="ARBA" id="ARBA00048267"/>
    </source>
</evidence>
<dbReference type="SUPFAM" id="SSF52738">
    <property type="entry name" value="Methylesterase CheB, C-terminal domain"/>
    <property type="match status" value="1"/>
</dbReference>
<comment type="caution">
    <text evidence="7">Lacks conserved residue(s) required for the propagation of feature annotation.</text>
</comment>
<dbReference type="Gene3D" id="3.40.50.180">
    <property type="entry name" value="Methylesterase CheB, C-terminal domain"/>
    <property type="match status" value="1"/>
</dbReference>
<dbReference type="Proteomes" id="UP000293850">
    <property type="component" value="Chromosome"/>
</dbReference>
<evidence type="ECO:0000256" key="4">
    <source>
        <dbReference type="ARBA" id="ARBA00039140"/>
    </source>
</evidence>
<evidence type="ECO:0000256" key="6">
    <source>
        <dbReference type="PROSITE-ProRule" id="PRU00050"/>
    </source>
</evidence>
<dbReference type="InterPro" id="IPR008248">
    <property type="entry name" value="CheB-like"/>
</dbReference>
<dbReference type="PROSITE" id="PS50110">
    <property type="entry name" value="RESPONSE_REGULATORY"/>
    <property type="match status" value="1"/>
</dbReference>
<dbReference type="PANTHER" id="PTHR42872:SF6">
    <property type="entry name" value="PROTEIN-GLUTAMATE METHYLESTERASE_PROTEIN-GLUTAMINE GLUTAMINASE"/>
    <property type="match status" value="1"/>
</dbReference>
<dbReference type="SUPFAM" id="SSF52172">
    <property type="entry name" value="CheY-like"/>
    <property type="match status" value="1"/>
</dbReference>
<evidence type="ECO:0000259" key="8">
    <source>
        <dbReference type="PROSITE" id="PS50110"/>
    </source>
</evidence>